<keyword evidence="3" id="KW-0648">Protein biosynthesis</keyword>
<reference evidence="6 7" key="1">
    <citation type="journal article" date="2013" name="Genome Biol.">
        <title>Genome of Acanthamoeba castellanii highlights extensive lateral gene transfer and early evolution of tyrosine kinase signaling.</title>
        <authorList>
            <person name="Clarke M."/>
            <person name="Lohan A.J."/>
            <person name="Liu B."/>
            <person name="Lagkouvardos I."/>
            <person name="Roy S."/>
            <person name="Zafar N."/>
            <person name="Bertelli C."/>
            <person name="Schilde C."/>
            <person name="Kianianmomeni A."/>
            <person name="Burglin T.R."/>
            <person name="Frech C."/>
            <person name="Turcotte B."/>
            <person name="Kopec K.O."/>
            <person name="Synnott J.M."/>
            <person name="Choo C."/>
            <person name="Paponov I."/>
            <person name="Finkler A."/>
            <person name="Soon Heng Tan C."/>
            <person name="Hutchins A.P."/>
            <person name="Weinmeier T."/>
            <person name="Rattei T."/>
            <person name="Chu J.S."/>
            <person name="Gimenez G."/>
            <person name="Irimia M."/>
            <person name="Rigden D.J."/>
            <person name="Fitzpatrick D.A."/>
            <person name="Lorenzo-Morales J."/>
            <person name="Bateman A."/>
            <person name="Chiu C.H."/>
            <person name="Tang P."/>
            <person name="Hegemann P."/>
            <person name="Fromm H."/>
            <person name="Raoult D."/>
            <person name="Greub G."/>
            <person name="Miranda-Saavedra D."/>
            <person name="Chen N."/>
            <person name="Nash P."/>
            <person name="Ginger M.L."/>
            <person name="Horn M."/>
            <person name="Schaap P."/>
            <person name="Caler L."/>
            <person name="Loftus B."/>
        </authorList>
    </citation>
    <scope>NUCLEOTIDE SEQUENCE [LARGE SCALE GENOMIC DNA]</scope>
    <source>
        <strain evidence="6 7">Neff</strain>
    </source>
</reference>
<feature type="region of interest" description="Disordered" evidence="4">
    <location>
        <begin position="1"/>
        <end position="61"/>
    </location>
</feature>
<dbReference type="GO" id="GO:0005850">
    <property type="term" value="C:eukaryotic translation initiation factor 2 complex"/>
    <property type="evidence" value="ECO:0007669"/>
    <property type="project" value="TreeGrafter"/>
</dbReference>
<keyword evidence="7" id="KW-1185">Reference proteome</keyword>
<accession>L8H3B3</accession>
<dbReference type="InterPro" id="IPR016190">
    <property type="entry name" value="Transl_init_fac_IF2/IF5_Zn-bd"/>
</dbReference>
<dbReference type="GO" id="GO:0003743">
    <property type="term" value="F:translation initiation factor activity"/>
    <property type="evidence" value="ECO:0007669"/>
    <property type="project" value="UniProtKB-KW"/>
</dbReference>
<dbReference type="GeneID" id="14920552"/>
<dbReference type="InterPro" id="IPR016189">
    <property type="entry name" value="Transl_init_fac_IF2/IF5_N"/>
</dbReference>
<dbReference type="SUPFAM" id="SSF100966">
    <property type="entry name" value="Translation initiation factor 2 beta, aIF2beta, N-terminal domain"/>
    <property type="match status" value="1"/>
</dbReference>
<dbReference type="PANTHER" id="PTHR23001">
    <property type="entry name" value="EUKARYOTIC TRANSLATION INITIATION FACTOR"/>
    <property type="match status" value="1"/>
</dbReference>
<dbReference type="GO" id="GO:0031369">
    <property type="term" value="F:translation initiation factor binding"/>
    <property type="evidence" value="ECO:0007669"/>
    <property type="project" value="TreeGrafter"/>
</dbReference>
<dbReference type="AlphaFoldDB" id="L8H3B3"/>
<dbReference type="Pfam" id="PF01873">
    <property type="entry name" value="eIF-5_eIF-2B"/>
    <property type="match status" value="1"/>
</dbReference>
<evidence type="ECO:0000256" key="4">
    <source>
        <dbReference type="SAM" id="MobiDB-lite"/>
    </source>
</evidence>
<dbReference type="InterPro" id="IPR002735">
    <property type="entry name" value="Transl_init_fac_IF2/IF5_dom"/>
</dbReference>
<dbReference type="OMA" id="CMREGNK"/>
<evidence type="ECO:0000313" key="7">
    <source>
        <dbReference type="Proteomes" id="UP000011083"/>
    </source>
</evidence>
<dbReference type="STRING" id="1257118.L8H3B3"/>
<evidence type="ECO:0000256" key="2">
    <source>
        <dbReference type="ARBA" id="ARBA00022540"/>
    </source>
</evidence>
<proteinExistence type="inferred from homology"/>
<evidence type="ECO:0000259" key="5">
    <source>
        <dbReference type="SMART" id="SM00653"/>
    </source>
</evidence>
<dbReference type="FunFam" id="3.30.30.170:FF:000001">
    <property type="entry name" value="Eukaryotic translation initiation factor 2 subunit"/>
    <property type="match status" value="1"/>
</dbReference>
<dbReference type="OrthoDB" id="10255414at2759"/>
<dbReference type="VEuPathDB" id="AmoebaDB:ACA1_200190"/>
<dbReference type="GO" id="GO:0003729">
    <property type="term" value="F:mRNA binding"/>
    <property type="evidence" value="ECO:0007669"/>
    <property type="project" value="TreeGrafter"/>
</dbReference>
<dbReference type="RefSeq" id="XP_004341814.1">
    <property type="nucleotide sequence ID" value="XM_004341766.1"/>
</dbReference>
<organism evidence="6 7">
    <name type="scientific">Acanthamoeba castellanii (strain ATCC 30010 / Neff)</name>
    <dbReference type="NCBI Taxonomy" id="1257118"/>
    <lineage>
        <taxon>Eukaryota</taxon>
        <taxon>Amoebozoa</taxon>
        <taxon>Discosea</taxon>
        <taxon>Longamoebia</taxon>
        <taxon>Centramoebida</taxon>
        <taxon>Acanthamoebidae</taxon>
        <taxon>Acanthamoeba</taxon>
    </lineage>
</organism>
<dbReference type="SUPFAM" id="SSF75689">
    <property type="entry name" value="Zinc-binding domain of translation initiation factor 2 beta"/>
    <property type="match status" value="1"/>
</dbReference>
<dbReference type="InterPro" id="IPR045196">
    <property type="entry name" value="IF2/IF5"/>
</dbReference>
<comment type="similarity">
    <text evidence="1">Belongs to the eIF-2-beta/eIF-5 family.</text>
</comment>
<feature type="domain" description="Translation initiation factor IF2/IF5" evidence="5">
    <location>
        <begin position="89"/>
        <end position="200"/>
    </location>
</feature>
<dbReference type="Gene3D" id="3.30.30.170">
    <property type="match status" value="1"/>
</dbReference>
<keyword evidence="2" id="KW-0396">Initiation factor</keyword>
<feature type="compositionally biased region" description="Polar residues" evidence="4">
    <location>
        <begin position="41"/>
        <end position="56"/>
    </location>
</feature>
<dbReference type="KEGG" id="acan:ACA1_200190"/>
<dbReference type="SMART" id="SM00653">
    <property type="entry name" value="eIF2B_5"/>
    <property type="match status" value="1"/>
</dbReference>
<dbReference type="Proteomes" id="UP000011083">
    <property type="component" value="Unassembled WGS sequence"/>
</dbReference>
<evidence type="ECO:0000256" key="1">
    <source>
        <dbReference type="ARBA" id="ARBA00010397"/>
    </source>
</evidence>
<evidence type="ECO:0000256" key="3">
    <source>
        <dbReference type="ARBA" id="ARBA00022917"/>
    </source>
</evidence>
<dbReference type="EMBL" id="KB007932">
    <property type="protein sequence ID" value="ELR19722.1"/>
    <property type="molecule type" value="Genomic_DNA"/>
</dbReference>
<dbReference type="PANTHER" id="PTHR23001:SF3">
    <property type="entry name" value="EUKARYOTIC TRANSLATION INITIATION FACTOR 2 SUBUNIT 2"/>
    <property type="match status" value="1"/>
</dbReference>
<sequence length="220" mass="24422">MSEEAEVALFDPTQKKKKRTRKVVADAATEEVKATDAAPDQATSDEVAPSTSTNGEDASAAAKADIEDYSYETLLHRVFELVGDKPDQKRSKRVPLPEAYLVGTSKTLWSNFPAIVKALNRNPQHLLTYVIVELGTTANLDGSGRVVIKGRFMPKQLESLLKKYIDEYVVCKTCKGRDTVLKRENRLHFLVCQSTVCGSSRSVPPLNKGYVHNIRRKKGN</sequence>
<evidence type="ECO:0000313" key="6">
    <source>
        <dbReference type="EMBL" id="ELR19722.1"/>
    </source>
</evidence>
<name>L8H3B3_ACACF</name>
<protein>
    <submittedName>
        <fullName evidence="6">Domain found in if2b/if5 domain containing protein</fullName>
    </submittedName>
</protein>
<gene>
    <name evidence="6" type="ORF">ACA1_200190</name>
</gene>
<dbReference type="GO" id="GO:0001731">
    <property type="term" value="P:formation of translation preinitiation complex"/>
    <property type="evidence" value="ECO:0007669"/>
    <property type="project" value="TreeGrafter"/>
</dbReference>